<dbReference type="KEGG" id="elut:CKA38_14820"/>
<proteinExistence type="predicted"/>
<protein>
    <submittedName>
        <fullName evidence="1">Uncharacterized protein</fullName>
    </submittedName>
</protein>
<evidence type="ECO:0000313" key="2">
    <source>
        <dbReference type="Proteomes" id="UP000244896"/>
    </source>
</evidence>
<organism evidence="1 2">
    <name type="scientific">Ereboglobus luteus</name>
    <dbReference type="NCBI Taxonomy" id="1796921"/>
    <lineage>
        <taxon>Bacteria</taxon>
        <taxon>Pseudomonadati</taxon>
        <taxon>Verrucomicrobiota</taxon>
        <taxon>Opitutia</taxon>
        <taxon>Opitutales</taxon>
        <taxon>Opitutaceae</taxon>
        <taxon>Ereboglobus</taxon>
    </lineage>
</organism>
<accession>A0A2U8E604</accession>
<name>A0A2U8E604_9BACT</name>
<reference evidence="1 2" key="1">
    <citation type="journal article" date="2018" name="Syst. Appl. Microbiol.">
        <title>Ereboglobus luteus gen. nov. sp. nov. from cockroach guts, and new insights into the oxygen relationship of the genera Opitutus and Didymococcus (Verrucomicrobia: Opitutaceae).</title>
        <authorList>
            <person name="Tegtmeier D."/>
            <person name="Belitz A."/>
            <person name="Radek R."/>
            <person name="Heimerl T."/>
            <person name="Brune A."/>
        </authorList>
    </citation>
    <scope>NUCLEOTIDE SEQUENCE [LARGE SCALE GENOMIC DNA]</scope>
    <source>
        <strain evidence="1 2">Ho45</strain>
    </source>
</reference>
<dbReference type="Proteomes" id="UP000244896">
    <property type="component" value="Chromosome"/>
</dbReference>
<dbReference type="EMBL" id="CP023004">
    <property type="protein sequence ID" value="AWI10358.1"/>
    <property type="molecule type" value="Genomic_DNA"/>
</dbReference>
<evidence type="ECO:0000313" key="1">
    <source>
        <dbReference type="EMBL" id="AWI10358.1"/>
    </source>
</evidence>
<gene>
    <name evidence="1" type="ORF">CKA38_14820</name>
</gene>
<dbReference type="AlphaFoldDB" id="A0A2U8E604"/>
<keyword evidence="2" id="KW-1185">Reference proteome</keyword>
<sequence>MAASSFAQFYYGVPEPGIVELPELEVIGSRYEWKYVKTGNFELYSNLDDIDFITRFATLLETSHNLIKSQFKGFLTNRTLQKKYVLCYESTRQDRFSVMERNTREHKRADQGVRVFTYEKRNGRLYNYRTNRLSTALTLADLHGDIMPDDVKHTLGGRANARSRGRVNDWFRTAICYMRLNLNEKSAVDRGEYLVVFNSEIATQADAAAKKPSVSKMIDGFSNTIHWHSQNRGRRTNEDLRNDLRCFNFVYYCMFGNQGRHRAAMAAFMAWLNKHDASEEVFINIFGIDYKTMEKEISEYFAKIYKTNRCILPIANTAEKPERIDVQRVVRSRSSRLLSDAFYVANDDFRARALLLKALDEQPNVLNDPEFKASLALNELYADEGDREKAADWLEELVQMKIPRPRVYAEVANLRLKKTLPSNQHDATDAFVQRIRASSATTTDPFHAFGWQIGEAANWLRLYQRRSEQFSAYRLSMEEVAHSMEPLVTAFSMYQSESLYVMLTTIWFLSDHAPPKNIMNKIKEGCMLYPTNTVMIECTLDILKRHDAMAGAEELLKHGFIHALRSNEAKVVNMVAKFYDLNDPIAERTKDGLKREQWQRFYEVMQSAKTRTKTP</sequence>